<dbReference type="InterPro" id="IPR002156">
    <property type="entry name" value="RNaseH_domain"/>
</dbReference>
<accession>A0A1B9GE70</accession>
<dbReference type="PANTHER" id="PTHR10642:SF26">
    <property type="entry name" value="RIBONUCLEASE H1"/>
    <property type="match status" value="1"/>
</dbReference>
<dbReference type="EC" id="3.1.26.4" evidence="5"/>
<dbReference type="EMBL" id="KI894018">
    <property type="protein sequence ID" value="OCF29310.1"/>
    <property type="molecule type" value="Genomic_DNA"/>
</dbReference>
<comment type="function">
    <text evidence="3">Endonuclease that specifically degrades the RNA of RNA-DNA hybrids.</text>
</comment>
<dbReference type="FunFam" id="3.40.970.10:FF:000002">
    <property type="entry name" value="Ribonuclease H"/>
    <property type="match status" value="1"/>
</dbReference>
<dbReference type="GO" id="GO:0003676">
    <property type="term" value="F:nucleic acid binding"/>
    <property type="evidence" value="ECO:0007669"/>
    <property type="project" value="InterPro"/>
</dbReference>
<name>A0A1B9GE70_9TREE</name>
<dbReference type="GO" id="GO:0046872">
    <property type="term" value="F:metal ion binding"/>
    <property type="evidence" value="ECO:0007669"/>
    <property type="project" value="UniProtKB-KW"/>
</dbReference>
<evidence type="ECO:0000256" key="7">
    <source>
        <dbReference type="ARBA" id="ARBA00022722"/>
    </source>
</evidence>
<proteinExistence type="inferred from homology"/>
<comment type="catalytic activity">
    <reaction evidence="1">
        <text>Endonucleolytic cleavage to 5'-phosphomonoester.</text>
        <dbReference type="EC" id="3.1.26.4"/>
    </reaction>
</comment>
<dbReference type="PROSITE" id="PS50879">
    <property type="entry name" value="RNASE_H_1"/>
    <property type="match status" value="1"/>
</dbReference>
<organism evidence="14">
    <name type="scientific">Kwoniella bestiolae CBS 10118</name>
    <dbReference type="NCBI Taxonomy" id="1296100"/>
    <lineage>
        <taxon>Eukaryota</taxon>
        <taxon>Fungi</taxon>
        <taxon>Dikarya</taxon>
        <taxon>Basidiomycota</taxon>
        <taxon>Agaricomycotina</taxon>
        <taxon>Tremellomycetes</taxon>
        <taxon>Tremellales</taxon>
        <taxon>Cryptococcaceae</taxon>
        <taxon>Kwoniella</taxon>
    </lineage>
</organism>
<dbReference type="GO" id="GO:0004523">
    <property type="term" value="F:RNA-DNA hybrid ribonuclease activity"/>
    <property type="evidence" value="ECO:0007669"/>
    <property type="project" value="UniProtKB-EC"/>
</dbReference>
<feature type="region of interest" description="Disordered" evidence="12">
    <location>
        <begin position="61"/>
        <end position="117"/>
    </location>
</feature>
<evidence type="ECO:0000256" key="5">
    <source>
        <dbReference type="ARBA" id="ARBA00012180"/>
    </source>
</evidence>
<dbReference type="AlphaFoldDB" id="A0A1B9GE70"/>
<dbReference type="Pfam" id="PF01693">
    <property type="entry name" value="Cauli_VI"/>
    <property type="match status" value="1"/>
</dbReference>
<dbReference type="InterPro" id="IPR036397">
    <property type="entry name" value="RNaseH_sf"/>
</dbReference>
<dbReference type="InterPro" id="IPR009027">
    <property type="entry name" value="Ribosomal_bL9/RNase_H1_N"/>
</dbReference>
<keyword evidence="8" id="KW-0479">Metal-binding</keyword>
<dbReference type="PANTHER" id="PTHR10642">
    <property type="entry name" value="RIBONUCLEASE H1"/>
    <property type="match status" value="1"/>
</dbReference>
<keyword evidence="9" id="KW-0255">Endonuclease</keyword>
<feature type="compositionally biased region" description="Basic and acidic residues" evidence="12">
    <location>
        <begin position="321"/>
        <end position="330"/>
    </location>
</feature>
<comment type="similarity">
    <text evidence="4">Belongs to the RNase H family.</text>
</comment>
<reference evidence="14" key="2">
    <citation type="submission" date="2014-01" db="EMBL/GenBank/DDBJ databases">
        <title>Evolution of pathogenesis and genome organization in the Tremellales.</title>
        <authorList>
            <person name="Cuomo C."/>
            <person name="Litvintseva A."/>
            <person name="Heitman J."/>
            <person name="Chen Y."/>
            <person name="Sun S."/>
            <person name="Springer D."/>
            <person name="Dromer F."/>
            <person name="Young S."/>
            <person name="Zeng Q."/>
            <person name="Chapman S."/>
            <person name="Gujja S."/>
            <person name="Saif S."/>
            <person name="Birren B."/>
        </authorList>
    </citation>
    <scope>NUCLEOTIDE SEQUENCE</scope>
    <source>
        <strain evidence="14">CBS 10118</strain>
    </source>
</reference>
<evidence type="ECO:0000256" key="11">
    <source>
        <dbReference type="ARBA" id="ARBA00022842"/>
    </source>
</evidence>
<dbReference type="Gene3D" id="3.40.970.10">
    <property type="entry name" value="Ribonuclease H1, N-terminal domain"/>
    <property type="match status" value="1"/>
</dbReference>
<evidence type="ECO:0000256" key="10">
    <source>
        <dbReference type="ARBA" id="ARBA00022801"/>
    </source>
</evidence>
<feature type="region of interest" description="Disordered" evidence="12">
    <location>
        <begin position="314"/>
        <end position="336"/>
    </location>
</feature>
<comment type="cofactor">
    <cofactor evidence="2">
        <name>Mg(2+)</name>
        <dbReference type="ChEBI" id="CHEBI:18420"/>
    </cofactor>
</comment>
<evidence type="ECO:0000256" key="9">
    <source>
        <dbReference type="ARBA" id="ARBA00022759"/>
    </source>
</evidence>
<evidence type="ECO:0000256" key="6">
    <source>
        <dbReference type="ARBA" id="ARBA00017721"/>
    </source>
</evidence>
<feature type="compositionally biased region" description="Low complexity" evidence="12">
    <location>
        <begin position="61"/>
        <end position="82"/>
    </location>
</feature>
<evidence type="ECO:0000256" key="4">
    <source>
        <dbReference type="ARBA" id="ARBA00005300"/>
    </source>
</evidence>
<feature type="domain" description="RNase H type-1" evidence="13">
    <location>
        <begin position="131"/>
        <end position="299"/>
    </location>
</feature>
<sequence>MDMNNNATPTSRPKAAYYAVAAGRKPGVYTTWNEAEAQVKGYAGAKYKKFPTQTQAEEFISTSSSSAFSSLTSSTTSSSSTSKNNKPYSKPPTLTPFNTHRRAESPTTQSSPSSLPDHLQEIASRGYAFTKDYYLIVHTDGSALGNGQKGSRAGAGVFWGESGEAAKKNYSERVPGLTQTNNRGELLAVIRALEQCPYPDVPLEIRCDSQYTISCMTTWLPKWLRTNFRTSSTPYTRSNANTTTQQQSKQISNVDMVKHLLVLLRRRSGRGKVKFKYVPAHSGIEGNERADQLAKMGSLMPESNGAVKWLTPEEEEISSTENRKDAEDMKGLSGGVTDVEVELDENWLMSAEELDNFEKDLMDE</sequence>
<evidence type="ECO:0000256" key="8">
    <source>
        <dbReference type="ARBA" id="ARBA00022723"/>
    </source>
</evidence>
<dbReference type="OrthoDB" id="245563at2759"/>
<dbReference type="SUPFAM" id="SSF53098">
    <property type="entry name" value="Ribonuclease H-like"/>
    <property type="match status" value="1"/>
</dbReference>
<keyword evidence="10" id="KW-0378">Hydrolase</keyword>
<gene>
    <name evidence="14" type="ORF">I302_00811</name>
</gene>
<dbReference type="Gene3D" id="3.30.420.10">
    <property type="entry name" value="Ribonuclease H-like superfamily/Ribonuclease H"/>
    <property type="match status" value="1"/>
</dbReference>
<keyword evidence="7" id="KW-0540">Nuclease</keyword>
<dbReference type="InterPro" id="IPR050092">
    <property type="entry name" value="RNase_H"/>
</dbReference>
<protein>
    <recommendedName>
        <fullName evidence="6">Ribonuclease H</fullName>
        <ecNumber evidence="5">3.1.26.4</ecNumber>
    </recommendedName>
</protein>
<evidence type="ECO:0000313" key="14">
    <source>
        <dbReference type="EMBL" id="OCF29310.1"/>
    </source>
</evidence>
<keyword evidence="11" id="KW-0460">Magnesium</keyword>
<evidence type="ECO:0000256" key="3">
    <source>
        <dbReference type="ARBA" id="ARBA00004065"/>
    </source>
</evidence>
<dbReference type="SUPFAM" id="SSF55658">
    <property type="entry name" value="L9 N-domain-like"/>
    <property type="match status" value="1"/>
</dbReference>
<dbReference type="InterPro" id="IPR011320">
    <property type="entry name" value="RNase_H1_N"/>
</dbReference>
<dbReference type="Pfam" id="PF00075">
    <property type="entry name" value="RNase_H"/>
    <property type="match status" value="1"/>
</dbReference>
<reference evidence="14" key="1">
    <citation type="submission" date="2013-07" db="EMBL/GenBank/DDBJ databases">
        <title>The Genome Sequence of Cryptococcus bestiolae CBS10118.</title>
        <authorList>
            <consortium name="The Broad Institute Genome Sequencing Platform"/>
            <person name="Cuomo C."/>
            <person name="Litvintseva A."/>
            <person name="Chen Y."/>
            <person name="Heitman J."/>
            <person name="Sun S."/>
            <person name="Springer D."/>
            <person name="Dromer F."/>
            <person name="Young S.K."/>
            <person name="Zeng Q."/>
            <person name="Gargeya S."/>
            <person name="Fitzgerald M."/>
            <person name="Abouelleil A."/>
            <person name="Alvarado L."/>
            <person name="Berlin A.M."/>
            <person name="Chapman S.B."/>
            <person name="Dewar J."/>
            <person name="Goldberg J."/>
            <person name="Griggs A."/>
            <person name="Gujja S."/>
            <person name="Hansen M."/>
            <person name="Howarth C."/>
            <person name="Imamovic A."/>
            <person name="Larimer J."/>
            <person name="McCowan C."/>
            <person name="Murphy C."/>
            <person name="Pearson M."/>
            <person name="Priest M."/>
            <person name="Roberts A."/>
            <person name="Saif S."/>
            <person name="Shea T."/>
            <person name="Sykes S."/>
            <person name="Wortman J."/>
            <person name="Nusbaum C."/>
            <person name="Birren B."/>
        </authorList>
    </citation>
    <scope>NUCLEOTIDE SEQUENCE [LARGE SCALE GENOMIC DNA]</scope>
    <source>
        <strain evidence="14">CBS 10118</strain>
    </source>
</reference>
<dbReference type="CDD" id="cd09280">
    <property type="entry name" value="RNase_HI_eukaryote_like"/>
    <property type="match status" value="1"/>
</dbReference>
<feature type="compositionally biased region" description="Low complexity" evidence="12">
    <location>
        <begin position="105"/>
        <end position="114"/>
    </location>
</feature>
<dbReference type="STRING" id="1296100.A0A1B9GE70"/>
<evidence type="ECO:0000259" key="13">
    <source>
        <dbReference type="PROSITE" id="PS50879"/>
    </source>
</evidence>
<evidence type="ECO:0000256" key="1">
    <source>
        <dbReference type="ARBA" id="ARBA00000077"/>
    </source>
</evidence>
<evidence type="ECO:0000256" key="2">
    <source>
        <dbReference type="ARBA" id="ARBA00001946"/>
    </source>
</evidence>
<dbReference type="InterPro" id="IPR012337">
    <property type="entry name" value="RNaseH-like_sf"/>
</dbReference>
<evidence type="ECO:0000256" key="12">
    <source>
        <dbReference type="SAM" id="MobiDB-lite"/>
    </source>
</evidence>
<dbReference type="GO" id="GO:0043137">
    <property type="term" value="P:DNA replication, removal of RNA primer"/>
    <property type="evidence" value="ECO:0007669"/>
    <property type="project" value="TreeGrafter"/>
</dbReference>
<dbReference type="InterPro" id="IPR037056">
    <property type="entry name" value="RNase_H1_N_sf"/>
</dbReference>
<dbReference type="VEuPathDB" id="FungiDB:I302_00811"/>